<reference evidence="2" key="1">
    <citation type="journal article" date="2014" name="Int. J. Syst. Evol. Microbiol.">
        <title>Complete genome sequence of Corynebacterium casei LMG S-19264T (=DSM 44701T), isolated from a smear-ripened cheese.</title>
        <authorList>
            <consortium name="US DOE Joint Genome Institute (JGI-PGF)"/>
            <person name="Walter F."/>
            <person name="Albersmeier A."/>
            <person name="Kalinowski J."/>
            <person name="Ruckert C."/>
        </authorList>
    </citation>
    <scope>NUCLEOTIDE SEQUENCE</scope>
    <source>
        <strain evidence="2">JCM 3131</strain>
    </source>
</reference>
<dbReference type="Proteomes" id="UP000620156">
    <property type="component" value="Unassembled WGS sequence"/>
</dbReference>
<proteinExistence type="predicted"/>
<gene>
    <name evidence="2" type="ORF">GCM10010145_20060</name>
</gene>
<keyword evidence="3" id="KW-1185">Reference proteome</keyword>
<sequence>MTTPEESAGKTPKTDQVIKNPERSTTETPRTVDAGRREGDDRDEEKPDPSA</sequence>
<reference evidence="2" key="2">
    <citation type="submission" date="2020-09" db="EMBL/GenBank/DDBJ databases">
        <authorList>
            <person name="Sun Q."/>
            <person name="Ohkuma M."/>
        </authorList>
    </citation>
    <scope>NUCLEOTIDE SEQUENCE</scope>
    <source>
        <strain evidence="2">JCM 3131</strain>
    </source>
</reference>
<evidence type="ECO:0000256" key="1">
    <source>
        <dbReference type="SAM" id="MobiDB-lite"/>
    </source>
</evidence>
<accession>A0A918BA76</accession>
<dbReference type="EMBL" id="BMQK01000003">
    <property type="protein sequence ID" value="GGQ50921.1"/>
    <property type="molecule type" value="Genomic_DNA"/>
</dbReference>
<comment type="caution">
    <text evidence="2">The sequence shown here is derived from an EMBL/GenBank/DDBJ whole genome shotgun (WGS) entry which is preliminary data.</text>
</comment>
<dbReference type="RefSeq" id="WP_189216339.1">
    <property type="nucleotide sequence ID" value="NZ_BMQK01000003.1"/>
</dbReference>
<dbReference type="AlphaFoldDB" id="A0A918BA76"/>
<feature type="compositionally biased region" description="Basic and acidic residues" evidence="1">
    <location>
        <begin position="33"/>
        <end position="51"/>
    </location>
</feature>
<evidence type="ECO:0000313" key="2">
    <source>
        <dbReference type="EMBL" id="GGQ50921.1"/>
    </source>
</evidence>
<name>A0A918BA76_9ACTN</name>
<protein>
    <submittedName>
        <fullName evidence="2">Uncharacterized protein</fullName>
    </submittedName>
</protein>
<evidence type="ECO:0000313" key="3">
    <source>
        <dbReference type="Proteomes" id="UP000620156"/>
    </source>
</evidence>
<feature type="region of interest" description="Disordered" evidence="1">
    <location>
        <begin position="1"/>
        <end position="51"/>
    </location>
</feature>
<organism evidence="2 3">
    <name type="scientific">Streptomyces ruber</name>
    <dbReference type="NCBI Taxonomy" id="83378"/>
    <lineage>
        <taxon>Bacteria</taxon>
        <taxon>Bacillati</taxon>
        <taxon>Actinomycetota</taxon>
        <taxon>Actinomycetes</taxon>
        <taxon>Kitasatosporales</taxon>
        <taxon>Streptomycetaceae</taxon>
        <taxon>Streptomyces</taxon>
    </lineage>
</organism>